<accession>A0A0L6UWR3</accession>
<organism evidence="1 2">
    <name type="scientific">Puccinia sorghi</name>
    <dbReference type="NCBI Taxonomy" id="27349"/>
    <lineage>
        <taxon>Eukaryota</taxon>
        <taxon>Fungi</taxon>
        <taxon>Dikarya</taxon>
        <taxon>Basidiomycota</taxon>
        <taxon>Pucciniomycotina</taxon>
        <taxon>Pucciniomycetes</taxon>
        <taxon>Pucciniales</taxon>
        <taxon>Pucciniaceae</taxon>
        <taxon>Puccinia</taxon>
    </lineage>
</organism>
<dbReference type="OrthoDB" id="3263571at2759"/>
<protein>
    <submittedName>
        <fullName evidence="1">Uncharacterized protein</fullName>
    </submittedName>
</protein>
<dbReference type="Proteomes" id="UP000037035">
    <property type="component" value="Unassembled WGS sequence"/>
</dbReference>
<dbReference type="EMBL" id="LAVV01008640">
    <property type="protein sequence ID" value="KNZ52300.1"/>
    <property type="molecule type" value="Genomic_DNA"/>
</dbReference>
<dbReference type="AlphaFoldDB" id="A0A0L6UWR3"/>
<comment type="caution">
    <text evidence="1">The sequence shown here is derived from an EMBL/GenBank/DDBJ whole genome shotgun (WGS) entry which is preliminary data.</text>
</comment>
<proteinExistence type="predicted"/>
<reference evidence="1 2" key="1">
    <citation type="submission" date="2015-08" db="EMBL/GenBank/DDBJ databases">
        <title>Next Generation Sequencing and Analysis of the Genome of Puccinia sorghi L Schw, the Causal Agent of Maize Common Rust.</title>
        <authorList>
            <person name="Rochi L."/>
            <person name="Burguener G."/>
            <person name="Darino M."/>
            <person name="Turjanski A."/>
            <person name="Kreff E."/>
            <person name="Dieguez M.J."/>
            <person name="Sacco F."/>
        </authorList>
    </citation>
    <scope>NUCLEOTIDE SEQUENCE [LARGE SCALE GENOMIC DNA]</scope>
    <source>
        <strain evidence="1 2">RO10H11247</strain>
    </source>
</reference>
<name>A0A0L6UWR3_9BASI</name>
<dbReference type="VEuPathDB" id="FungiDB:VP01_3624g2"/>
<evidence type="ECO:0000313" key="2">
    <source>
        <dbReference type="Proteomes" id="UP000037035"/>
    </source>
</evidence>
<keyword evidence="2" id="KW-1185">Reference proteome</keyword>
<sequence length="127" mass="13708">MPVSYCSNVPAKFTYLRHCPNHSPASSSGFGPPSNTMDTLNVCLDKLMHMMGEEPGQQNPTPTPTPASNMVIAKPQPFDGTCGAAAKAFISQIGLHAITYPKRFPTNARKVVFAVLFMRDYTATCGL</sequence>
<evidence type="ECO:0000313" key="1">
    <source>
        <dbReference type="EMBL" id="KNZ52300.1"/>
    </source>
</evidence>
<gene>
    <name evidence="1" type="ORF">VP01_3624g2</name>
</gene>